<evidence type="ECO:0000313" key="2">
    <source>
        <dbReference type="Proteomes" id="UP000593562"/>
    </source>
</evidence>
<dbReference type="InParanoid" id="A0A7J7BUF6"/>
<organism evidence="1 2">
    <name type="scientific">Tripterygium wilfordii</name>
    <name type="common">Thunder God vine</name>
    <dbReference type="NCBI Taxonomy" id="458696"/>
    <lineage>
        <taxon>Eukaryota</taxon>
        <taxon>Viridiplantae</taxon>
        <taxon>Streptophyta</taxon>
        <taxon>Embryophyta</taxon>
        <taxon>Tracheophyta</taxon>
        <taxon>Spermatophyta</taxon>
        <taxon>Magnoliopsida</taxon>
        <taxon>eudicotyledons</taxon>
        <taxon>Gunneridae</taxon>
        <taxon>Pentapetalae</taxon>
        <taxon>rosids</taxon>
        <taxon>fabids</taxon>
        <taxon>Celastrales</taxon>
        <taxon>Celastraceae</taxon>
        <taxon>Tripterygium</taxon>
    </lineage>
</organism>
<proteinExistence type="predicted"/>
<name>A0A7J7BUF6_TRIWF</name>
<gene>
    <name evidence="1" type="ORF">HS088_TW23G00274</name>
</gene>
<evidence type="ECO:0000313" key="1">
    <source>
        <dbReference type="EMBL" id="KAF5725550.1"/>
    </source>
</evidence>
<dbReference type="EMBL" id="JAAARO010000023">
    <property type="protein sequence ID" value="KAF5725550.1"/>
    <property type="molecule type" value="Genomic_DNA"/>
</dbReference>
<protein>
    <submittedName>
        <fullName evidence="1">Uncharacterized protein</fullName>
    </submittedName>
</protein>
<keyword evidence="2" id="KW-1185">Reference proteome</keyword>
<sequence length="65" mass="7503">MAWQHTKHRTEAAYVVVVGSEQLQVVDMLSGFDGLGTGRPNRKKNNNWAWVISEFNGLNHEKFRF</sequence>
<dbReference type="Proteomes" id="UP000593562">
    <property type="component" value="Unassembled WGS sequence"/>
</dbReference>
<reference evidence="1 2" key="1">
    <citation type="journal article" date="2020" name="Nat. Commun.">
        <title>Genome of Tripterygium wilfordii and identification of cytochrome P450 involved in triptolide biosynthesis.</title>
        <authorList>
            <person name="Tu L."/>
            <person name="Su P."/>
            <person name="Zhang Z."/>
            <person name="Gao L."/>
            <person name="Wang J."/>
            <person name="Hu T."/>
            <person name="Zhou J."/>
            <person name="Zhang Y."/>
            <person name="Zhao Y."/>
            <person name="Liu Y."/>
            <person name="Song Y."/>
            <person name="Tong Y."/>
            <person name="Lu Y."/>
            <person name="Yang J."/>
            <person name="Xu C."/>
            <person name="Jia M."/>
            <person name="Peters R.J."/>
            <person name="Huang L."/>
            <person name="Gao W."/>
        </authorList>
    </citation>
    <scope>NUCLEOTIDE SEQUENCE [LARGE SCALE GENOMIC DNA]</scope>
    <source>
        <strain evidence="2">cv. XIE 37</strain>
        <tissue evidence="1">Leaf</tissue>
    </source>
</reference>
<dbReference type="AlphaFoldDB" id="A0A7J7BUF6"/>
<accession>A0A7J7BUF6</accession>
<comment type="caution">
    <text evidence="1">The sequence shown here is derived from an EMBL/GenBank/DDBJ whole genome shotgun (WGS) entry which is preliminary data.</text>
</comment>